<accession>A0ACC2MTH9</accession>
<organism evidence="1 2">
    <name type="scientific">Persea americana</name>
    <name type="common">Avocado</name>
    <dbReference type="NCBI Taxonomy" id="3435"/>
    <lineage>
        <taxon>Eukaryota</taxon>
        <taxon>Viridiplantae</taxon>
        <taxon>Streptophyta</taxon>
        <taxon>Embryophyta</taxon>
        <taxon>Tracheophyta</taxon>
        <taxon>Spermatophyta</taxon>
        <taxon>Magnoliopsida</taxon>
        <taxon>Magnoliidae</taxon>
        <taxon>Laurales</taxon>
        <taxon>Lauraceae</taxon>
        <taxon>Persea</taxon>
    </lineage>
</organism>
<evidence type="ECO:0000313" key="2">
    <source>
        <dbReference type="Proteomes" id="UP001234297"/>
    </source>
</evidence>
<protein>
    <submittedName>
        <fullName evidence="1">Uncharacterized protein</fullName>
    </submittedName>
</protein>
<reference evidence="1 2" key="1">
    <citation type="journal article" date="2022" name="Hortic Res">
        <title>A haplotype resolved chromosomal level avocado genome allows analysis of novel avocado genes.</title>
        <authorList>
            <person name="Nath O."/>
            <person name="Fletcher S.J."/>
            <person name="Hayward A."/>
            <person name="Shaw L.M."/>
            <person name="Masouleh A.K."/>
            <person name="Furtado A."/>
            <person name="Henry R.J."/>
            <person name="Mitter N."/>
        </authorList>
    </citation>
    <scope>NUCLEOTIDE SEQUENCE [LARGE SCALE GENOMIC DNA]</scope>
    <source>
        <strain evidence="2">cv. Hass</strain>
    </source>
</reference>
<name>A0ACC2MTH9_PERAE</name>
<dbReference type="Proteomes" id="UP001234297">
    <property type="component" value="Chromosome 1"/>
</dbReference>
<comment type="caution">
    <text evidence="1">The sequence shown here is derived from an EMBL/GenBank/DDBJ whole genome shotgun (WGS) entry which is preliminary data.</text>
</comment>
<proteinExistence type="predicted"/>
<evidence type="ECO:0000313" key="1">
    <source>
        <dbReference type="EMBL" id="KAJ8648710.1"/>
    </source>
</evidence>
<dbReference type="EMBL" id="CM056809">
    <property type="protein sequence ID" value="KAJ8648710.1"/>
    <property type="molecule type" value="Genomic_DNA"/>
</dbReference>
<gene>
    <name evidence="1" type="ORF">MRB53_001733</name>
</gene>
<keyword evidence="2" id="KW-1185">Reference proteome</keyword>
<sequence>MEDYLRHIKVLTDKLAMFGSPVSEEDLILHRLNVLPAQYRPFQTLIRTRSATDLVSIDELHAVLVCEELNLEDDIISAVTDAATFFLANRANTPSNRGRGFGGIGGRSRGGCGRYQSGNQNSQPGPHQQGGPPQQGGPLHQYQTGPPTQYQQNDHCPHYQICQKVGHTTLDCYHIMDFAYQGRIPSSCPVAMVPSPGFDDQSTWYTNAGATHHITSNLSNLDIHSRYGGSDSVQVDNGHGLAIAHTGSALLPSPSKPFYLKNILHCPIAATNLPSVQKFSLDNHCYFCFDEFGFLVKDKATGRTLYKGSIEHGLYPFHPTSCRPTTFHNRVSFDLWHARLSHPSLTIQKNIRRNFNFPISNKH</sequence>